<dbReference type="Pfam" id="PF04403">
    <property type="entry name" value="PqiA"/>
    <property type="match status" value="2"/>
</dbReference>
<dbReference type="InterPro" id="IPR007498">
    <property type="entry name" value="PqiA-like"/>
</dbReference>
<evidence type="ECO:0000313" key="10">
    <source>
        <dbReference type="Proteomes" id="UP000002350"/>
    </source>
</evidence>
<accession>D4ZEI9</accession>
<feature type="transmembrane region" description="Helical" evidence="8">
    <location>
        <begin position="148"/>
        <end position="174"/>
    </location>
</feature>
<evidence type="ECO:0000256" key="5">
    <source>
        <dbReference type="ARBA" id="ARBA00022692"/>
    </source>
</evidence>
<dbReference type="eggNOG" id="COG2995">
    <property type="taxonomic scope" value="Bacteria"/>
</dbReference>
<comment type="similarity">
    <text evidence="2">Belongs to the PqiA family.</text>
</comment>
<dbReference type="PANTHER" id="PTHR30462:SF3">
    <property type="entry name" value="INTERMEMBRANE TRANSPORT PROTEIN PQIA"/>
    <property type="match status" value="1"/>
</dbReference>
<organism evidence="9 10">
    <name type="scientific">Shewanella violacea (strain JCM 10179 / CIP 106290 / LMG 19151 / DSS12)</name>
    <dbReference type="NCBI Taxonomy" id="637905"/>
    <lineage>
        <taxon>Bacteria</taxon>
        <taxon>Pseudomonadati</taxon>
        <taxon>Pseudomonadota</taxon>
        <taxon>Gammaproteobacteria</taxon>
        <taxon>Alteromonadales</taxon>
        <taxon>Shewanellaceae</taxon>
        <taxon>Shewanella</taxon>
    </lineage>
</organism>
<evidence type="ECO:0000256" key="2">
    <source>
        <dbReference type="ARBA" id="ARBA00007555"/>
    </source>
</evidence>
<comment type="subcellular location">
    <subcellularLocation>
        <location evidence="1">Cell inner membrane</location>
        <topology evidence="1">Multi-pass membrane protein</topology>
    </subcellularLocation>
</comment>
<name>D4ZEI9_SHEVD</name>
<evidence type="ECO:0000256" key="1">
    <source>
        <dbReference type="ARBA" id="ARBA00004429"/>
    </source>
</evidence>
<evidence type="ECO:0000256" key="7">
    <source>
        <dbReference type="ARBA" id="ARBA00023136"/>
    </source>
</evidence>
<dbReference type="GO" id="GO:0005886">
    <property type="term" value="C:plasma membrane"/>
    <property type="evidence" value="ECO:0007669"/>
    <property type="project" value="UniProtKB-SubCell"/>
</dbReference>
<reference evidence="10" key="1">
    <citation type="journal article" date="2010" name="Mol. Biosyst.">
        <title>Complete genome sequence and comparative analysis of Shewanella violacea, a psychrophilic and piezophilic bacterium from deep sea floor sediments.</title>
        <authorList>
            <person name="Aono E."/>
            <person name="Baba T."/>
            <person name="Ara T."/>
            <person name="Nishi T."/>
            <person name="Nakamichi T."/>
            <person name="Inamoto E."/>
            <person name="Toyonaga H."/>
            <person name="Hasegawa M."/>
            <person name="Takai Y."/>
            <person name="Okumura Y."/>
            <person name="Baba M."/>
            <person name="Tomita M."/>
            <person name="Kato C."/>
            <person name="Oshima T."/>
            <person name="Nakasone K."/>
            <person name="Mori H."/>
        </authorList>
    </citation>
    <scope>NUCLEOTIDE SEQUENCE [LARGE SCALE GENOMIC DNA]</scope>
    <source>
        <strain evidence="10">JCM 10179 / CIP 106290 / LMG 19151 / DSS12</strain>
    </source>
</reference>
<protein>
    <submittedName>
        <fullName evidence="9">Paraquat-inducible protein A</fullName>
    </submittedName>
</protein>
<feature type="transmembrane region" description="Helical" evidence="8">
    <location>
        <begin position="321"/>
        <end position="345"/>
    </location>
</feature>
<dbReference type="EMBL" id="AP011177">
    <property type="protein sequence ID" value="BAJ00219.1"/>
    <property type="molecule type" value="Genomic_DNA"/>
</dbReference>
<keyword evidence="5 8" id="KW-0812">Transmembrane</keyword>
<feature type="transmembrane region" description="Helical" evidence="8">
    <location>
        <begin position="56"/>
        <end position="76"/>
    </location>
</feature>
<sequence length="443" mass="49810">MIAEPIKQTSDNEFMVACEECGLVVNIPELSCGQKGSCPRCDHTVIKQIRLPYHRVVAYGIACLIMLVLSVSFPFMSFSVNGMGQEITLLNTAETLQHFENSALAILLMLTVLILPALYILLMLYLYYHAANAKHLGHSINRPKAVKYLCRVLFKIQPWLMVDVFLIGVLISLVKISALADIGLGNSFWAFCIYSFLVVKCVSLVDRTWLWQQFFPMQPIQGVDVGDSHLSNNHVACHMCNQLNPMPTANHGKCLRCESHLHPYNPQDSLQYAWAYLLVSIVFYIPANLYPMMYTVSLGESDGSTIIGGVILLWEMGSWPIAMVIFIASVLIPVSKMCTLVYLYYSARKRSNDSSYVAIKRMRLYRVTEFIGRWSMIDIFVVAILVALVQLHNLMSISPGPAAICFAFVVIFTMLSAMSFDPRLFWVAKGKSKQASELNSIQQ</sequence>
<keyword evidence="7 8" id="KW-0472">Membrane</keyword>
<dbReference type="InterPro" id="IPR051800">
    <property type="entry name" value="PqiA-PqiB_transport"/>
</dbReference>
<dbReference type="AlphaFoldDB" id="D4ZEI9"/>
<evidence type="ECO:0000313" key="9">
    <source>
        <dbReference type="EMBL" id="BAJ00219.1"/>
    </source>
</evidence>
<keyword evidence="10" id="KW-1185">Reference proteome</keyword>
<dbReference type="HOGENOM" id="CLU_041903_0_1_6"/>
<evidence type="ECO:0000256" key="8">
    <source>
        <dbReference type="SAM" id="Phobius"/>
    </source>
</evidence>
<feature type="transmembrane region" description="Helical" evidence="8">
    <location>
        <begin position="401"/>
        <end position="420"/>
    </location>
</feature>
<feature type="transmembrane region" description="Helical" evidence="8">
    <location>
        <begin position="272"/>
        <end position="290"/>
    </location>
</feature>
<dbReference type="Proteomes" id="UP000002350">
    <property type="component" value="Chromosome"/>
</dbReference>
<feature type="transmembrane region" description="Helical" evidence="8">
    <location>
        <begin position="103"/>
        <end position="127"/>
    </location>
</feature>
<gene>
    <name evidence="9" type="primary">pqiA</name>
    <name evidence="9" type="ordered locus">SVI_0248</name>
</gene>
<dbReference type="STRING" id="637905.SVI_0248"/>
<evidence type="ECO:0000256" key="4">
    <source>
        <dbReference type="ARBA" id="ARBA00022519"/>
    </source>
</evidence>
<keyword evidence="4" id="KW-0997">Cell inner membrane</keyword>
<dbReference type="InterPro" id="IPR005219">
    <property type="entry name" value="PqiA-like_proteobact"/>
</dbReference>
<evidence type="ECO:0000256" key="6">
    <source>
        <dbReference type="ARBA" id="ARBA00022989"/>
    </source>
</evidence>
<keyword evidence="6 8" id="KW-1133">Transmembrane helix</keyword>
<proteinExistence type="inferred from homology"/>
<dbReference type="PANTHER" id="PTHR30462">
    <property type="entry name" value="INTERMEMBRANE TRANSPORT PROTEIN PQIB-RELATED"/>
    <property type="match status" value="1"/>
</dbReference>
<keyword evidence="3" id="KW-1003">Cell membrane</keyword>
<dbReference type="KEGG" id="svo:SVI_0248"/>
<evidence type="ECO:0000256" key="3">
    <source>
        <dbReference type="ARBA" id="ARBA00022475"/>
    </source>
</evidence>
<feature type="transmembrane region" description="Helical" evidence="8">
    <location>
        <begin position="186"/>
        <end position="205"/>
    </location>
</feature>
<feature type="transmembrane region" description="Helical" evidence="8">
    <location>
        <begin position="370"/>
        <end position="389"/>
    </location>
</feature>
<dbReference type="NCBIfam" id="TIGR00155">
    <property type="entry name" value="pqiA_fam"/>
    <property type="match status" value="1"/>
</dbReference>